<reference evidence="2 3" key="1">
    <citation type="submission" date="2019-10" db="EMBL/GenBank/DDBJ databases">
        <title>Pseudoalteromonas rubra S4059.</title>
        <authorList>
            <person name="Paulsen S."/>
            <person name="Wang X."/>
        </authorList>
    </citation>
    <scope>NUCLEOTIDE SEQUENCE [LARGE SCALE GENOMIC DNA]</scope>
    <source>
        <strain evidence="2 3">S4059</strain>
    </source>
</reference>
<gene>
    <name evidence="2" type="ORF">CWC22_001545</name>
</gene>
<sequence length="105" mass="11604">MKKLIFALGAFLLFLNSNASSATNDSRYADHYNNLVERVYINDSGQIRIKVSGIGHFVILGQAGEPKADARFSMALAAKLSQTNVWVRYTLATNEITILSIQDPQ</sequence>
<name>A0A7S7YTM1_9GAMM</name>
<dbReference type="EMBL" id="CP045429">
    <property type="protein sequence ID" value="QPB81758.1"/>
    <property type="molecule type" value="Genomic_DNA"/>
</dbReference>
<dbReference type="Proteomes" id="UP000305729">
    <property type="component" value="Chromosome 1"/>
</dbReference>
<dbReference type="AlphaFoldDB" id="A0A7S7YTM1"/>
<evidence type="ECO:0000256" key="1">
    <source>
        <dbReference type="SAM" id="SignalP"/>
    </source>
</evidence>
<dbReference type="RefSeq" id="WP_138539560.1">
    <property type="nucleotide sequence ID" value="NZ_CP045429.1"/>
</dbReference>
<organism evidence="2 3">
    <name type="scientific">Pseudoalteromonas rubra</name>
    <dbReference type="NCBI Taxonomy" id="43658"/>
    <lineage>
        <taxon>Bacteria</taxon>
        <taxon>Pseudomonadati</taxon>
        <taxon>Pseudomonadota</taxon>
        <taxon>Gammaproteobacteria</taxon>
        <taxon>Alteromonadales</taxon>
        <taxon>Pseudoalteromonadaceae</taxon>
        <taxon>Pseudoalteromonas</taxon>
    </lineage>
</organism>
<proteinExistence type="predicted"/>
<keyword evidence="1" id="KW-0732">Signal</keyword>
<evidence type="ECO:0000313" key="3">
    <source>
        <dbReference type="Proteomes" id="UP000305729"/>
    </source>
</evidence>
<feature type="chain" id="PRO_5030992085" evidence="1">
    <location>
        <begin position="23"/>
        <end position="105"/>
    </location>
</feature>
<feature type="signal peptide" evidence="1">
    <location>
        <begin position="1"/>
        <end position="22"/>
    </location>
</feature>
<protein>
    <submittedName>
        <fullName evidence="2">Uncharacterized protein</fullName>
    </submittedName>
</protein>
<accession>A0A7S7YTM1</accession>
<evidence type="ECO:0000313" key="2">
    <source>
        <dbReference type="EMBL" id="QPB81758.1"/>
    </source>
</evidence>